<comment type="caution">
    <text evidence="2">The sequence shown here is derived from an EMBL/GenBank/DDBJ whole genome shotgun (WGS) entry which is preliminary data.</text>
</comment>
<organism evidence="2 3">
    <name type="scientific">Hermanssonia centrifuga</name>
    <dbReference type="NCBI Taxonomy" id="98765"/>
    <lineage>
        <taxon>Eukaryota</taxon>
        <taxon>Fungi</taxon>
        <taxon>Dikarya</taxon>
        <taxon>Basidiomycota</taxon>
        <taxon>Agaricomycotina</taxon>
        <taxon>Agaricomycetes</taxon>
        <taxon>Polyporales</taxon>
        <taxon>Meruliaceae</taxon>
        <taxon>Hermanssonia</taxon>
    </lineage>
</organism>
<accession>A0A4V3X9Q3</accession>
<dbReference type="EMBL" id="SGPJ01000356">
    <property type="protein sequence ID" value="THG95122.1"/>
    <property type="molecule type" value="Genomic_DNA"/>
</dbReference>
<keyword evidence="1" id="KW-0812">Transmembrane</keyword>
<evidence type="ECO:0000256" key="1">
    <source>
        <dbReference type="SAM" id="Phobius"/>
    </source>
</evidence>
<evidence type="ECO:0000313" key="3">
    <source>
        <dbReference type="Proteomes" id="UP000309038"/>
    </source>
</evidence>
<keyword evidence="1" id="KW-0472">Membrane</keyword>
<feature type="transmembrane region" description="Helical" evidence="1">
    <location>
        <begin position="44"/>
        <end position="65"/>
    </location>
</feature>
<protein>
    <submittedName>
        <fullName evidence="2">Uncharacterized protein</fullName>
    </submittedName>
</protein>
<feature type="transmembrane region" description="Helical" evidence="1">
    <location>
        <begin position="77"/>
        <end position="97"/>
    </location>
</feature>
<sequence length="192" mass="20829">MVSLGTRIALGLGDTLVLVVTWVKTARNLTEGARIGMRTPLSTMLLRDGTIYFAIILMMNIAQMVVRAVPSFQNFDFVPIVISAWVLQPILISRFLLNLRQVGSPDNDSQEAFNSEFSVPGFRVPSLSSIVGNMGEDPDHGGPVEELELEDEAENILGSIGVEEGAVPEVVIETHPSSTTPTPSTNRLTHIT</sequence>
<proteinExistence type="predicted"/>
<reference evidence="2 3" key="1">
    <citation type="submission" date="2019-02" db="EMBL/GenBank/DDBJ databases">
        <title>Genome sequencing of the rare red list fungi Phlebia centrifuga.</title>
        <authorList>
            <person name="Buettner E."/>
            <person name="Kellner H."/>
        </authorList>
    </citation>
    <scope>NUCLEOTIDE SEQUENCE [LARGE SCALE GENOMIC DNA]</scope>
    <source>
        <strain evidence="2 3">DSM 108282</strain>
    </source>
</reference>
<keyword evidence="1" id="KW-1133">Transmembrane helix</keyword>
<keyword evidence="3" id="KW-1185">Reference proteome</keyword>
<dbReference type="AlphaFoldDB" id="A0A4V3X9Q3"/>
<name>A0A4V3X9Q3_9APHY</name>
<feature type="transmembrane region" description="Helical" evidence="1">
    <location>
        <begin position="6"/>
        <end position="23"/>
    </location>
</feature>
<dbReference type="Proteomes" id="UP000309038">
    <property type="component" value="Unassembled WGS sequence"/>
</dbReference>
<gene>
    <name evidence="2" type="ORF">EW026_g6472</name>
</gene>
<evidence type="ECO:0000313" key="2">
    <source>
        <dbReference type="EMBL" id="THG95122.1"/>
    </source>
</evidence>